<dbReference type="InterPro" id="IPR005225">
    <property type="entry name" value="Small_GTP-bd"/>
</dbReference>
<dbReference type="SMART" id="SM00175">
    <property type="entry name" value="RAB"/>
    <property type="match status" value="1"/>
</dbReference>
<dbReference type="NCBIfam" id="TIGR00231">
    <property type="entry name" value="small_GTP"/>
    <property type="match status" value="1"/>
</dbReference>
<dbReference type="SMART" id="SM00173">
    <property type="entry name" value="RAS"/>
    <property type="match status" value="1"/>
</dbReference>
<dbReference type="EMBL" id="NBTX02000004">
    <property type="protein sequence ID" value="PNL60094.1"/>
    <property type="molecule type" value="Genomic_DNA"/>
</dbReference>
<comment type="caution">
    <text evidence="2">The sequence shown here is derived from an EMBL/GenBank/DDBJ whole genome shotgun (WGS) entry which is preliminary data.</text>
</comment>
<dbReference type="PANTHER" id="PTHR47979">
    <property type="entry name" value="DRAB11-RELATED"/>
    <property type="match status" value="1"/>
</dbReference>
<dbReference type="Proteomes" id="UP000192511">
    <property type="component" value="Unassembled WGS sequence"/>
</dbReference>
<dbReference type="CDD" id="cd00154">
    <property type="entry name" value="Rab"/>
    <property type="match status" value="1"/>
</dbReference>
<dbReference type="RefSeq" id="WP_019232562.1">
    <property type="nucleotide sequence ID" value="NZ_CAAAHR010000003.1"/>
</dbReference>
<dbReference type="GO" id="GO:0005525">
    <property type="term" value="F:GTP binding"/>
    <property type="evidence" value="ECO:0007669"/>
    <property type="project" value="InterPro"/>
</dbReference>
<gene>
    <name evidence="2" type="ORF">A6J39_002060</name>
</gene>
<evidence type="ECO:0000313" key="2">
    <source>
        <dbReference type="EMBL" id="PNL60094.1"/>
    </source>
</evidence>
<dbReference type="InterPro" id="IPR027417">
    <property type="entry name" value="P-loop_NTPase"/>
</dbReference>
<dbReference type="SUPFAM" id="SSF52540">
    <property type="entry name" value="P-loop containing nucleoside triphosphate hydrolases"/>
    <property type="match status" value="1"/>
</dbReference>
<reference evidence="2" key="1">
    <citation type="submission" date="2017-12" db="EMBL/GenBank/DDBJ databases">
        <title>FDA dAtabase for Regulatory Grade micrObial Sequences (FDA-ARGOS): Supporting development and validation of Infectious Disease Dx tests.</title>
        <authorList>
            <person name="Kerrigan L."/>
            <person name="Tallon L.J."/>
            <person name="Sadzewicz L."/>
            <person name="Sengamalay N."/>
            <person name="Ott S."/>
            <person name="Godinez A."/>
            <person name="Nagaraj S."/>
            <person name="Vavikolanu K."/>
            <person name="Vyas G."/>
            <person name="Nadendla S."/>
            <person name="Aluvathingal J."/>
            <person name="Sichtig H."/>
        </authorList>
    </citation>
    <scope>NUCLEOTIDE SEQUENCE [LARGE SCALE GENOMIC DNA]</scope>
    <source>
        <strain evidence="2">FDAARGOS_200</strain>
    </source>
</reference>
<dbReference type="InterPro" id="IPR001806">
    <property type="entry name" value="Small_GTPase"/>
</dbReference>
<dbReference type="PRINTS" id="PR00449">
    <property type="entry name" value="RASTRNSFRMNG"/>
</dbReference>
<accession>A0AAX0WSL0</accession>
<evidence type="ECO:0000256" key="1">
    <source>
        <dbReference type="ARBA" id="ARBA00006270"/>
    </source>
</evidence>
<protein>
    <submittedName>
        <fullName evidence="2">GTP-binding protein</fullName>
    </submittedName>
</protein>
<organism evidence="2 3">
    <name type="scientific">Legionella anisa</name>
    <dbReference type="NCBI Taxonomy" id="28082"/>
    <lineage>
        <taxon>Bacteria</taxon>
        <taxon>Pseudomonadati</taxon>
        <taxon>Pseudomonadota</taxon>
        <taxon>Gammaproteobacteria</taxon>
        <taxon>Legionellales</taxon>
        <taxon>Legionellaceae</taxon>
        <taxon>Legionella</taxon>
    </lineage>
</organism>
<dbReference type="GO" id="GO:0003924">
    <property type="term" value="F:GTPase activity"/>
    <property type="evidence" value="ECO:0007669"/>
    <property type="project" value="InterPro"/>
</dbReference>
<dbReference type="AlphaFoldDB" id="A0AAX0WSL0"/>
<dbReference type="Gene3D" id="3.40.50.300">
    <property type="entry name" value="P-loop containing nucleotide triphosphate hydrolases"/>
    <property type="match status" value="1"/>
</dbReference>
<sequence length="223" mass="25009">MKTKLGLFGKNIELKEIGIQKGTMIPSFKVIFVGDVCGKTSLLKTLTSGKYPVNIKATTGVDFYHKLIETNESKINLHIWDIPGGARYGTLCGFYFKQTDIAIIGFDLTRKVTFTGAMKWLEKINHYLDRDSLGKIILVGLRSDAEPDNELDIEALNRFIKDNNLFYMTASAKAGENMEELFLQAITLKMEASRLKEETLATEETLTTDQVDVYQSEKGCTVS</sequence>
<dbReference type="SMART" id="SM00176">
    <property type="entry name" value="RAN"/>
    <property type="match status" value="1"/>
</dbReference>
<dbReference type="PROSITE" id="PS51419">
    <property type="entry name" value="RAB"/>
    <property type="match status" value="1"/>
</dbReference>
<dbReference type="GeneID" id="98064449"/>
<proteinExistence type="inferred from homology"/>
<dbReference type="InterPro" id="IPR050209">
    <property type="entry name" value="Rab_GTPases_membrane_traffic"/>
</dbReference>
<keyword evidence="3" id="KW-1185">Reference proteome</keyword>
<name>A0AAX0WSL0_9GAMM</name>
<evidence type="ECO:0000313" key="3">
    <source>
        <dbReference type="Proteomes" id="UP000192511"/>
    </source>
</evidence>
<dbReference type="SMART" id="SM00174">
    <property type="entry name" value="RHO"/>
    <property type="match status" value="1"/>
</dbReference>
<dbReference type="Pfam" id="PF00071">
    <property type="entry name" value="Ras"/>
    <property type="match status" value="1"/>
</dbReference>
<comment type="similarity">
    <text evidence="1">Belongs to the small GTPase superfamily. Rab family.</text>
</comment>